<dbReference type="EMBL" id="BK015961">
    <property type="protein sequence ID" value="DAF87243.1"/>
    <property type="molecule type" value="Genomic_DNA"/>
</dbReference>
<reference evidence="1" key="1">
    <citation type="journal article" date="2021" name="Proc. Natl. Acad. Sci. U.S.A.">
        <title>A Catalog of Tens of Thousands of Viruses from Human Metagenomes Reveals Hidden Associations with Chronic Diseases.</title>
        <authorList>
            <person name="Tisza M.J."/>
            <person name="Buck C.B."/>
        </authorList>
    </citation>
    <scope>NUCLEOTIDE SEQUENCE</scope>
    <source>
        <strain evidence="1">CtDsE1</strain>
    </source>
</reference>
<name>A0A8S5TYH3_9CAUD</name>
<accession>A0A8S5TYH3</accession>
<sequence length="96" mass="11024">MERPERPTKQYVLLERTSGSQRNKICSATLAVQSIAPTLYQAALLNEAVKAAMEQTITMPAISSAKLDTDYNFTDTTTREYRYQAVYDLTYYREEE</sequence>
<protein>
    <submittedName>
        <fullName evidence="1">Tail completion protein</fullName>
    </submittedName>
</protein>
<evidence type="ECO:0000313" key="1">
    <source>
        <dbReference type="EMBL" id="DAF87243.1"/>
    </source>
</evidence>
<organism evidence="1">
    <name type="scientific">Siphoviridae sp. ctDsE1</name>
    <dbReference type="NCBI Taxonomy" id="2825390"/>
    <lineage>
        <taxon>Viruses</taxon>
        <taxon>Duplodnaviria</taxon>
        <taxon>Heunggongvirae</taxon>
        <taxon>Uroviricota</taxon>
        <taxon>Caudoviricetes</taxon>
    </lineage>
</organism>
<proteinExistence type="predicted"/>